<dbReference type="PROSITE" id="PS51186">
    <property type="entry name" value="GNAT"/>
    <property type="match status" value="1"/>
</dbReference>
<proteinExistence type="predicted"/>
<dbReference type="InterPro" id="IPR051531">
    <property type="entry name" value="N-acetyltransferase"/>
</dbReference>
<dbReference type="EMBL" id="FZOR01000002">
    <property type="protein sequence ID" value="SNS28591.1"/>
    <property type="molecule type" value="Genomic_DNA"/>
</dbReference>
<keyword evidence="2" id="KW-0808">Transferase</keyword>
<evidence type="ECO:0000259" key="1">
    <source>
        <dbReference type="PROSITE" id="PS51186"/>
    </source>
</evidence>
<dbReference type="InterPro" id="IPR016181">
    <property type="entry name" value="Acyl_CoA_acyltransferase"/>
</dbReference>
<dbReference type="RefSeq" id="WP_089324447.1">
    <property type="nucleotide sequence ID" value="NZ_FZOR01000002.1"/>
</dbReference>
<dbReference type="Pfam" id="PF13302">
    <property type="entry name" value="Acetyltransf_3"/>
    <property type="match status" value="1"/>
</dbReference>
<evidence type="ECO:0000313" key="2">
    <source>
        <dbReference type="EMBL" id="SNS28591.1"/>
    </source>
</evidence>
<dbReference type="GO" id="GO:0016747">
    <property type="term" value="F:acyltransferase activity, transferring groups other than amino-acyl groups"/>
    <property type="evidence" value="ECO:0007669"/>
    <property type="project" value="InterPro"/>
</dbReference>
<dbReference type="PANTHER" id="PTHR43792">
    <property type="entry name" value="GNAT FAMILY, PUTATIVE (AFU_ORTHOLOGUE AFUA_3G00765)-RELATED-RELATED"/>
    <property type="match status" value="1"/>
</dbReference>
<accession>A0A239D9R1</accession>
<name>A0A239D9R1_9ACTN</name>
<dbReference type="InterPro" id="IPR000182">
    <property type="entry name" value="GNAT_dom"/>
</dbReference>
<dbReference type="OrthoDB" id="3395054at2"/>
<reference evidence="2 3" key="1">
    <citation type="submission" date="2017-06" db="EMBL/GenBank/DDBJ databases">
        <authorList>
            <person name="Kim H.J."/>
            <person name="Triplett B.A."/>
        </authorList>
    </citation>
    <scope>NUCLEOTIDE SEQUENCE [LARGE SCALE GENOMIC DNA]</scope>
    <source>
        <strain evidence="2 3">DSM 44715</strain>
    </source>
</reference>
<dbReference type="PANTHER" id="PTHR43792:SF16">
    <property type="entry name" value="N-ACETYLTRANSFERASE DOMAIN-CONTAINING PROTEIN"/>
    <property type="match status" value="1"/>
</dbReference>
<organism evidence="2 3">
    <name type="scientific">Actinomadura meyerae</name>
    <dbReference type="NCBI Taxonomy" id="240840"/>
    <lineage>
        <taxon>Bacteria</taxon>
        <taxon>Bacillati</taxon>
        <taxon>Actinomycetota</taxon>
        <taxon>Actinomycetes</taxon>
        <taxon>Streptosporangiales</taxon>
        <taxon>Thermomonosporaceae</taxon>
        <taxon>Actinomadura</taxon>
    </lineage>
</organism>
<feature type="domain" description="N-acetyltransferase" evidence="1">
    <location>
        <begin position="37"/>
        <end position="194"/>
    </location>
</feature>
<dbReference type="SUPFAM" id="SSF55729">
    <property type="entry name" value="Acyl-CoA N-acyltransferases (Nat)"/>
    <property type="match status" value="1"/>
</dbReference>
<dbReference type="AlphaFoldDB" id="A0A239D9R1"/>
<gene>
    <name evidence="2" type="ORF">SAMN05443665_1002174</name>
</gene>
<keyword evidence="3" id="KW-1185">Reference proteome</keyword>
<protein>
    <submittedName>
        <fullName evidence="2">Protein N-acetyltransferase, RimJ/RimL family</fullName>
    </submittedName>
</protein>
<dbReference type="Proteomes" id="UP000198318">
    <property type="component" value="Unassembled WGS sequence"/>
</dbReference>
<sequence>MGTRQRSALRVRGCSGGRHEIVTPRLFLRTATWSDARRIRAAASDAEAQRWLGWEPGILVPERERAGLLAAPAGRGRGRFGLPSPRLGLSMIAIDPDRGTTAGSLSLTPLSGDGCELGGSLAPGYRGRGLGAELFTAGLALAHRHLGFREVRAGAEPENAASVRSLWRAGLDPAPGPETHRLSDGRVIPSRWFASVEPDPVRCRSTR</sequence>
<evidence type="ECO:0000313" key="3">
    <source>
        <dbReference type="Proteomes" id="UP000198318"/>
    </source>
</evidence>
<dbReference type="Gene3D" id="3.40.630.30">
    <property type="match status" value="1"/>
</dbReference>